<proteinExistence type="predicted"/>
<evidence type="ECO:0000313" key="5">
    <source>
        <dbReference type="Proteomes" id="UP000053718"/>
    </source>
</evidence>
<dbReference type="Proteomes" id="UP000053718">
    <property type="component" value="Unassembled WGS sequence"/>
</dbReference>
<keyword evidence="3" id="KW-1133">Transmembrane helix</keyword>
<keyword evidence="3" id="KW-0812">Transmembrane</keyword>
<feature type="compositionally biased region" description="Low complexity" evidence="2">
    <location>
        <begin position="8"/>
        <end position="29"/>
    </location>
</feature>
<dbReference type="Pfam" id="PF04375">
    <property type="entry name" value="HemX"/>
    <property type="match status" value="1"/>
</dbReference>
<reference evidence="4 5" key="1">
    <citation type="submission" date="2014-06" db="EMBL/GenBank/DDBJ databases">
        <title>Draft genome sequence of Idiomarina sp. MCCC 1A10513.</title>
        <authorList>
            <person name="Du J."/>
            <person name="Lai Q."/>
            <person name="Shao Z."/>
        </authorList>
    </citation>
    <scope>NUCLEOTIDE SEQUENCE [LARGE SCALE GENOMIC DNA]</scope>
    <source>
        <strain evidence="4 5">MCCC 1A10513</strain>
    </source>
</reference>
<comment type="caution">
    <text evidence="4">The sequence shown here is derived from an EMBL/GenBank/DDBJ whole genome shotgun (WGS) entry which is preliminary data.</text>
</comment>
<dbReference type="InterPro" id="IPR007470">
    <property type="entry name" value="HemX"/>
</dbReference>
<keyword evidence="5" id="KW-1185">Reference proteome</keyword>
<evidence type="ECO:0000256" key="1">
    <source>
        <dbReference type="SAM" id="Coils"/>
    </source>
</evidence>
<keyword evidence="1" id="KW-0175">Coiled coil</keyword>
<organism evidence="4 5">
    <name type="scientific">Pseudidiomarina atlantica</name>
    <dbReference type="NCBI Taxonomy" id="1517416"/>
    <lineage>
        <taxon>Bacteria</taxon>
        <taxon>Pseudomonadati</taxon>
        <taxon>Pseudomonadota</taxon>
        <taxon>Gammaproteobacteria</taxon>
        <taxon>Alteromonadales</taxon>
        <taxon>Idiomarinaceae</taxon>
        <taxon>Pseudidiomarina</taxon>
    </lineage>
</organism>
<dbReference type="PANTHER" id="PTHR38043">
    <property type="entry name" value="PROTEIN HEMX"/>
    <property type="match status" value="1"/>
</dbReference>
<dbReference type="RefSeq" id="WP_034730325.1">
    <property type="nucleotide sequence ID" value="NZ_JPIN01000002.1"/>
</dbReference>
<keyword evidence="3" id="KW-0472">Membrane</keyword>
<feature type="coiled-coil region" evidence="1">
    <location>
        <begin position="61"/>
        <end position="138"/>
    </location>
</feature>
<dbReference type="eggNOG" id="COG2959">
    <property type="taxonomic scope" value="Bacteria"/>
</dbReference>
<dbReference type="EMBL" id="JPIN01000002">
    <property type="protein sequence ID" value="KFZ29317.1"/>
    <property type="molecule type" value="Genomic_DNA"/>
</dbReference>
<accession>A0A094IQA7</accession>
<sequence length="379" mass="41937">MAQDSQLAETTEPTVDATDDTTASTAAAPQRRKASLLPWLVIVVLLAVLAVSGWLGYRYVYQDLLATNAQLQTTSEQQQQQLSDLERELANLAQQQKRLPNDVREQLADATRERQRQLAAQAQELSDLKRAVQGVQAEFASLDVSQATEWRIIEARHLAERANNKLYIDQQPTAAMQLLELADSHLAALNNPAFQTARQAINDDKVALQGLTTDAHLQVAMQLSSLRQQLQQQDWQLRAPSFSVTSETTPADAPWYTHLQDNAQTLFNQLVRIEHREQPIQPQLSAAFVALAKQRVLLQLQLAQQAALSQSAELYQTSLQEAQDLLAQLASDSELPVQSLQNALGKLAQQQLVLELPTQLRSPTVLNRIAANLSAGAAQ</sequence>
<feature type="transmembrane region" description="Helical" evidence="3">
    <location>
        <begin position="36"/>
        <end position="57"/>
    </location>
</feature>
<dbReference type="OrthoDB" id="6236297at2"/>
<protein>
    <recommendedName>
        <fullName evidence="6">Uroporphyrin-III methyltransferase</fullName>
    </recommendedName>
</protein>
<evidence type="ECO:0000256" key="3">
    <source>
        <dbReference type="SAM" id="Phobius"/>
    </source>
</evidence>
<dbReference type="PANTHER" id="PTHR38043:SF1">
    <property type="entry name" value="PROTEIN HEMX"/>
    <property type="match status" value="1"/>
</dbReference>
<dbReference type="STRING" id="1517416.IDAT_02850"/>
<evidence type="ECO:0000313" key="4">
    <source>
        <dbReference type="EMBL" id="KFZ29317.1"/>
    </source>
</evidence>
<evidence type="ECO:0008006" key="6">
    <source>
        <dbReference type="Google" id="ProtNLM"/>
    </source>
</evidence>
<evidence type="ECO:0000256" key="2">
    <source>
        <dbReference type="SAM" id="MobiDB-lite"/>
    </source>
</evidence>
<dbReference type="AlphaFoldDB" id="A0A094IQA7"/>
<gene>
    <name evidence="4" type="ORF">IDAT_02850</name>
</gene>
<feature type="region of interest" description="Disordered" evidence="2">
    <location>
        <begin position="1"/>
        <end position="29"/>
    </location>
</feature>
<name>A0A094IQA7_9GAMM</name>